<dbReference type="InterPro" id="IPR023869">
    <property type="entry name" value="tRNA_Adeno_NH3ase_assoc_put"/>
</dbReference>
<gene>
    <name evidence="1" type="ORF">HNR21_000965</name>
</gene>
<sequence length="145" mass="15561">MSYFAAAFARTPQGWVGAEATLDEAEVVDDLTDLMREVAVESIGDTVLLLVEEDDEWFGVARLDGEEDPRVYVSAIRNEGLGGLFHQLLGDVPEGEPGGDPTLLDDLGVTADHLGELGERALPADALLEIAEQAGFGEEYDDLRG</sequence>
<dbReference type="Proteomes" id="UP000539313">
    <property type="component" value="Unassembled WGS sequence"/>
</dbReference>
<evidence type="ECO:0000313" key="1">
    <source>
        <dbReference type="EMBL" id="MBA9002083.1"/>
    </source>
</evidence>
<protein>
    <submittedName>
        <fullName evidence="1">Putative tRNA adenosine deaminase-associated protein</fullName>
    </submittedName>
</protein>
<organism evidence="1 2">
    <name type="scientific">Thermomonospora cellulosilytica</name>
    <dbReference type="NCBI Taxonomy" id="1411118"/>
    <lineage>
        <taxon>Bacteria</taxon>
        <taxon>Bacillati</taxon>
        <taxon>Actinomycetota</taxon>
        <taxon>Actinomycetes</taxon>
        <taxon>Streptosporangiales</taxon>
        <taxon>Thermomonosporaceae</taxon>
        <taxon>Thermomonospora</taxon>
    </lineage>
</organism>
<dbReference type="RefSeq" id="WP_119732221.1">
    <property type="nucleotide sequence ID" value="NZ_JACJII010000001.1"/>
</dbReference>
<dbReference type="NCBIfam" id="TIGR03941">
    <property type="entry name" value="tRNA_deam_assoc"/>
    <property type="match status" value="1"/>
</dbReference>
<accession>A0A7W3R6E8</accession>
<dbReference type="AlphaFoldDB" id="A0A7W3R6E8"/>
<dbReference type="EMBL" id="JACJII010000001">
    <property type="protein sequence ID" value="MBA9002083.1"/>
    <property type="molecule type" value="Genomic_DNA"/>
</dbReference>
<proteinExistence type="predicted"/>
<evidence type="ECO:0000313" key="2">
    <source>
        <dbReference type="Proteomes" id="UP000539313"/>
    </source>
</evidence>
<keyword evidence="2" id="KW-1185">Reference proteome</keyword>
<reference evidence="1 2" key="1">
    <citation type="submission" date="2020-08" db="EMBL/GenBank/DDBJ databases">
        <title>Sequencing the genomes of 1000 actinobacteria strains.</title>
        <authorList>
            <person name="Klenk H.-P."/>
        </authorList>
    </citation>
    <scope>NUCLEOTIDE SEQUENCE [LARGE SCALE GENOMIC DNA]</scope>
    <source>
        <strain evidence="1 2">DSM 45823</strain>
    </source>
</reference>
<name>A0A7W3R6E8_9ACTN</name>
<comment type="caution">
    <text evidence="1">The sequence shown here is derived from an EMBL/GenBank/DDBJ whole genome shotgun (WGS) entry which is preliminary data.</text>
</comment>